<accession>A0A9D4AAM7</accession>
<name>A0A9D4AAM7_9ROSI</name>
<comment type="caution">
    <text evidence="1">The sequence shown here is derived from an EMBL/GenBank/DDBJ whole genome shotgun (WGS) entry which is preliminary data.</text>
</comment>
<protein>
    <submittedName>
        <fullName evidence="1">Uncharacterized protein</fullName>
    </submittedName>
</protein>
<sequence>MVQRAGIKFQKEYDIKSVCSIEDEPSDNTICAIPVYPDEILDSESDYSAVHMMQAQVQKDYDSIIPVPHILANVYLDKYSKPITIISFIDTGVATTIMNPDVLPPEWWKPHVRYFNSTADHPFATHLISKPITTVLPRLLC</sequence>
<evidence type="ECO:0000313" key="1">
    <source>
        <dbReference type="EMBL" id="KAH1098302.1"/>
    </source>
</evidence>
<dbReference type="Proteomes" id="UP000828251">
    <property type="component" value="Unassembled WGS sequence"/>
</dbReference>
<proteinExistence type="predicted"/>
<evidence type="ECO:0000313" key="2">
    <source>
        <dbReference type="Proteomes" id="UP000828251"/>
    </source>
</evidence>
<dbReference type="OrthoDB" id="1433685at2759"/>
<organism evidence="1 2">
    <name type="scientific">Gossypium stocksii</name>
    <dbReference type="NCBI Taxonomy" id="47602"/>
    <lineage>
        <taxon>Eukaryota</taxon>
        <taxon>Viridiplantae</taxon>
        <taxon>Streptophyta</taxon>
        <taxon>Embryophyta</taxon>
        <taxon>Tracheophyta</taxon>
        <taxon>Spermatophyta</taxon>
        <taxon>Magnoliopsida</taxon>
        <taxon>eudicotyledons</taxon>
        <taxon>Gunneridae</taxon>
        <taxon>Pentapetalae</taxon>
        <taxon>rosids</taxon>
        <taxon>malvids</taxon>
        <taxon>Malvales</taxon>
        <taxon>Malvaceae</taxon>
        <taxon>Malvoideae</taxon>
        <taxon>Gossypium</taxon>
    </lineage>
</organism>
<gene>
    <name evidence="1" type="ORF">J1N35_015223</name>
</gene>
<dbReference type="EMBL" id="JAIQCV010000005">
    <property type="protein sequence ID" value="KAH1098302.1"/>
    <property type="molecule type" value="Genomic_DNA"/>
</dbReference>
<dbReference type="AlphaFoldDB" id="A0A9D4AAM7"/>
<keyword evidence="2" id="KW-1185">Reference proteome</keyword>
<reference evidence="1 2" key="1">
    <citation type="journal article" date="2021" name="Plant Biotechnol. J.">
        <title>Multi-omics assisted identification of the key and species-specific regulatory components of drought-tolerant mechanisms in Gossypium stocksii.</title>
        <authorList>
            <person name="Yu D."/>
            <person name="Ke L."/>
            <person name="Zhang D."/>
            <person name="Wu Y."/>
            <person name="Sun Y."/>
            <person name="Mei J."/>
            <person name="Sun J."/>
            <person name="Sun Y."/>
        </authorList>
    </citation>
    <scope>NUCLEOTIDE SEQUENCE [LARGE SCALE GENOMIC DNA]</scope>
    <source>
        <strain evidence="2">cv. E1</strain>
        <tissue evidence="1">Leaf</tissue>
    </source>
</reference>